<comment type="similarity">
    <text evidence="1">Belongs to the short-chain dehydrogenases/reductases (SDR) family.</text>
</comment>
<evidence type="ECO:0000256" key="3">
    <source>
        <dbReference type="SAM" id="MobiDB-lite"/>
    </source>
</evidence>
<dbReference type="AlphaFoldDB" id="A0A1X0VCH2"/>
<reference evidence="4 5" key="1">
    <citation type="journal article" date="2017" name="Front. Microbiol.">
        <title>Genomic Characterization of Dairy Associated Leuconostoc Species and Diversity of Leuconostocs in Undefined Mixed Mesophilic Starter Cultures.</title>
        <authorList>
            <person name="Frantzen C.A."/>
            <person name="Kot W."/>
            <person name="Pedersen T.B."/>
            <person name="Ardo Y.M."/>
            <person name="Broadbent J.R."/>
            <person name="Neve H."/>
            <person name="Hansen L.H."/>
            <person name="Dal Bello F."/>
            <person name="Ostlie H.M."/>
            <person name="Kleppen H.P."/>
            <person name="Vogensen F.K."/>
            <person name="Holo H."/>
        </authorList>
    </citation>
    <scope>NUCLEOTIDE SEQUENCE [LARGE SCALE GENOMIC DNA]</scope>
    <source>
        <strain evidence="4 5">LMGCF08</strain>
    </source>
</reference>
<dbReference type="GO" id="GO:0016491">
    <property type="term" value="F:oxidoreductase activity"/>
    <property type="evidence" value="ECO:0007669"/>
    <property type="project" value="UniProtKB-KW"/>
</dbReference>
<dbReference type="PANTHER" id="PTHR43639">
    <property type="entry name" value="OXIDOREDUCTASE, SHORT-CHAIN DEHYDROGENASE/REDUCTASE FAMILY (AFU_ORTHOLOGUE AFUA_5G02870)"/>
    <property type="match status" value="1"/>
</dbReference>
<evidence type="ECO:0000313" key="5">
    <source>
        <dbReference type="Proteomes" id="UP000192288"/>
    </source>
</evidence>
<name>A0A1X0VCH2_LEUPS</name>
<dbReference type="PRINTS" id="PR00081">
    <property type="entry name" value="GDHRDH"/>
</dbReference>
<dbReference type="PRINTS" id="PR00080">
    <property type="entry name" value="SDRFAMILY"/>
</dbReference>
<dbReference type="RefSeq" id="WP_004915100.1">
    <property type="nucleotide sequence ID" value="NZ_MPLS01000027.1"/>
</dbReference>
<dbReference type="EMBL" id="MPLS01000027">
    <property type="protein sequence ID" value="ORI97381.1"/>
    <property type="molecule type" value="Genomic_DNA"/>
</dbReference>
<evidence type="ECO:0000313" key="4">
    <source>
        <dbReference type="EMBL" id="ORI97381.1"/>
    </source>
</evidence>
<gene>
    <name evidence="4" type="ORF">BMR96_07445</name>
</gene>
<comment type="caution">
    <text evidence="4">The sequence shown here is derived from an EMBL/GenBank/DDBJ whole genome shotgun (WGS) entry which is preliminary data.</text>
</comment>
<dbReference type="GeneID" id="97231560"/>
<proteinExistence type="inferred from homology"/>
<organism evidence="4 5">
    <name type="scientific">Leuconostoc pseudomesenteroides</name>
    <dbReference type="NCBI Taxonomy" id="33968"/>
    <lineage>
        <taxon>Bacteria</taxon>
        <taxon>Bacillati</taxon>
        <taxon>Bacillota</taxon>
        <taxon>Bacilli</taxon>
        <taxon>Lactobacillales</taxon>
        <taxon>Lactobacillaceae</taxon>
        <taxon>Leuconostoc</taxon>
    </lineage>
</organism>
<dbReference type="SUPFAM" id="SSF51735">
    <property type="entry name" value="NAD(P)-binding Rossmann-fold domains"/>
    <property type="match status" value="1"/>
</dbReference>
<dbReference type="Pfam" id="PF13561">
    <property type="entry name" value="adh_short_C2"/>
    <property type="match status" value="1"/>
</dbReference>
<protein>
    <submittedName>
        <fullName evidence="4">Sugar dehydrogenase</fullName>
    </submittedName>
</protein>
<dbReference type="Proteomes" id="UP000192288">
    <property type="component" value="Unassembled WGS sequence"/>
</dbReference>
<dbReference type="InterPro" id="IPR036291">
    <property type="entry name" value="NAD(P)-bd_dom_sf"/>
</dbReference>
<feature type="region of interest" description="Disordered" evidence="3">
    <location>
        <begin position="1"/>
        <end position="20"/>
    </location>
</feature>
<dbReference type="InterPro" id="IPR020904">
    <property type="entry name" value="Sc_DH/Rdtase_CS"/>
</dbReference>
<accession>A0A1X0VCH2</accession>
<dbReference type="PROSITE" id="PS00061">
    <property type="entry name" value="ADH_SHORT"/>
    <property type="match status" value="1"/>
</dbReference>
<dbReference type="NCBIfam" id="NF005559">
    <property type="entry name" value="PRK07231.1"/>
    <property type="match status" value="1"/>
</dbReference>
<evidence type="ECO:0000256" key="1">
    <source>
        <dbReference type="ARBA" id="ARBA00006484"/>
    </source>
</evidence>
<dbReference type="STRING" id="33968.BMS77_08060"/>
<sequence length="275" mass="29766">MTQQTTQNNHPHTRYPDLSGKTIVVTGSSSGIGEAIARHAGAEAMNVVVNYLNAKQNVVDGLLQLIESAGGRAVAVQADVGTEAGIQAIYDTAIQHFGEIHVWVNNAGFEIQEATHLVSYDDWQRVLHVDMDGVFLGSKIAINHFLTHKIQGNIINISSIHDTIPWPTYASYATAKAGVLMFTKTTALEYAERGIRINAISPGALDTPINAERFKNPAVKQETTNMIPMKKIGDPIDVANAAMWLISKEASYITGTTLYIDGGITLYNEFQGGKG</sequence>
<evidence type="ECO:0000256" key="2">
    <source>
        <dbReference type="ARBA" id="ARBA00023002"/>
    </source>
</evidence>
<dbReference type="FunFam" id="3.40.50.720:FF:000084">
    <property type="entry name" value="Short-chain dehydrogenase reductase"/>
    <property type="match status" value="1"/>
</dbReference>
<keyword evidence="2" id="KW-0560">Oxidoreductase</keyword>
<dbReference type="InterPro" id="IPR002347">
    <property type="entry name" value="SDR_fam"/>
</dbReference>
<dbReference type="eggNOG" id="COG1028">
    <property type="taxonomic scope" value="Bacteria"/>
</dbReference>
<dbReference type="PANTHER" id="PTHR43639:SF1">
    <property type="entry name" value="SHORT-CHAIN DEHYDROGENASE_REDUCTASE FAMILY PROTEIN"/>
    <property type="match status" value="1"/>
</dbReference>
<dbReference type="GO" id="GO:0008206">
    <property type="term" value="P:bile acid metabolic process"/>
    <property type="evidence" value="ECO:0007669"/>
    <property type="project" value="UniProtKB-ARBA"/>
</dbReference>
<dbReference type="Gene3D" id="3.40.50.720">
    <property type="entry name" value="NAD(P)-binding Rossmann-like Domain"/>
    <property type="match status" value="1"/>
</dbReference>